<organism evidence="1 2">
    <name type="scientific">Aeoliella mucimassa</name>
    <dbReference type="NCBI Taxonomy" id="2527972"/>
    <lineage>
        <taxon>Bacteria</taxon>
        <taxon>Pseudomonadati</taxon>
        <taxon>Planctomycetota</taxon>
        <taxon>Planctomycetia</taxon>
        <taxon>Pirellulales</taxon>
        <taxon>Lacipirellulaceae</taxon>
        <taxon>Aeoliella</taxon>
    </lineage>
</organism>
<gene>
    <name evidence="1" type="ORF">Pan181_16890</name>
</gene>
<accession>A0A518AL95</accession>
<dbReference type="EMBL" id="CP036278">
    <property type="protein sequence ID" value="QDU55499.1"/>
    <property type="molecule type" value="Genomic_DNA"/>
</dbReference>
<dbReference type="AlphaFoldDB" id="A0A518AL95"/>
<reference evidence="1 2" key="1">
    <citation type="submission" date="2019-02" db="EMBL/GenBank/DDBJ databases">
        <title>Deep-cultivation of Planctomycetes and their phenomic and genomic characterization uncovers novel biology.</title>
        <authorList>
            <person name="Wiegand S."/>
            <person name="Jogler M."/>
            <person name="Boedeker C."/>
            <person name="Pinto D."/>
            <person name="Vollmers J."/>
            <person name="Rivas-Marin E."/>
            <person name="Kohn T."/>
            <person name="Peeters S.H."/>
            <person name="Heuer A."/>
            <person name="Rast P."/>
            <person name="Oberbeckmann S."/>
            <person name="Bunk B."/>
            <person name="Jeske O."/>
            <person name="Meyerdierks A."/>
            <person name="Storesund J.E."/>
            <person name="Kallscheuer N."/>
            <person name="Luecker S."/>
            <person name="Lage O.M."/>
            <person name="Pohl T."/>
            <person name="Merkel B.J."/>
            <person name="Hornburger P."/>
            <person name="Mueller R.-W."/>
            <person name="Bruemmer F."/>
            <person name="Labrenz M."/>
            <person name="Spormann A.M."/>
            <person name="Op den Camp H."/>
            <person name="Overmann J."/>
            <person name="Amann R."/>
            <person name="Jetten M.S.M."/>
            <person name="Mascher T."/>
            <person name="Medema M.H."/>
            <person name="Devos D.P."/>
            <person name="Kaster A.-K."/>
            <person name="Ovreas L."/>
            <person name="Rohde M."/>
            <person name="Galperin M.Y."/>
            <person name="Jogler C."/>
        </authorList>
    </citation>
    <scope>NUCLEOTIDE SEQUENCE [LARGE SCALE GENOMIC DNA]</scope>
    <source>
        <strain evidence="1 2">Pan181</strain>
    </source>
</reference>
<name>A0A518AL95_9BACT</name>
<keyword evidence="2" id="KW-1185">Reference proteome</keyword>
<evidence type="ECO:0000313" key="2">
    <source>
        <dbReference type="Proteomes" id="UP000315750"/>
    </source>
</evidence>
<sequence>MGYMMISDWSQLTYLLSCYSLFPNGHPVAKVAQ</sequence>
<dbReference type="KEGG" id="amuc:Pan181_16890"/>
<proteinExistence type="predicted"/>
<dbReference type="Proteomes" id="UP000315750">
    <property type="component" value="Chromosome"/>
</dbReference>
<protein>
    <submittedName>
        <fullName evidence="1">Uncharacterized protein</fullName>
    </submittedName>
</protein>
<evidence type="ECO:0000313" key="1">
    <source>
        <dbReference type="EMBL" id="QDU55499.1"/>
    </source>
</evidence>